<sequence length="171" mass="19763">MEKNQNENKIQPQRGKGRYYFLTAMLLIYAGAYLFEPQKTLKSLEISGHLFVDLIPVLIFVWLIMALINYFLKPQKVKKLMGKESGWKGWLLAIILGIISHGSVYAWYPLLKDLKNHGMREGLIAGFIYSRAIKIPFIPLMIYYFGLKFFIVLTIYMIIGAILEGLLLEKI</sequence>
<evidence type="ECO:0000256" key="2">
    <source>
        <dbReference type="ARBA" id="ARBA00006386"/>
    </source>
</evidence>
<feature type="transmembrane region" description="Helical" evidence="7">
    <location>
        <begin position="149"/>
        <end position="168"/>
    </location>
</feature>
<feature type="transmembrane region" description="Helical" evidence="7">
    <location>
        <begin position="48"/>
        <end position="70"/>
    </location>
</feature>
<keyword evidence="5 7" id="KW-1133">Transmembrane helix</keyword>
<evidence type="ECO:0000256" key="1">
    <source>
        <dbReference type="ARBA" id="ARBA00004651"/>
    </source>
</evidence>
<dbReference type="EMBL" id="DRTD01000075">
    <property type="protein sequence ID" value="HHE54333.1"/>
    <property type="molecule type" value="Genomic_DNA"/>
</dbReference>
<feature type="transmembrane region" description="Helical" evidence="7">
    <location>
        <begin position="19"/>
        <end position="36"/>
    </location>
</feature>
<feature type="transmembrane region" description="Helical" evidence="7">
    <location>
        <begin position="90"/>
        <end position="111"/>
    </location>
</feature>
<evidence type="ECO:0000256" key="7">
    <source>
        <dbReference type="SAM" id="Phobius"/>
    </source>
</evidence>
<name>A0A7V5H4J4_CALAY</name>
<reference evidence="8" key="1">
    <citation type="journal article" date="2020" name="mSystems">
        <title>Genome- and Community-Level Interaction Insights into Carbon Utilization and Element Cycling Functions of Hydrothermarchaeota in Hydrothermal Sediment.</title>
        <authorList>
            <person name="Zhou Z."/>
            <person name="Liu Y."/>
            <person name="Xu W."/>
            <person name="Pan J."/>
            <person name="Luo Z.H."/>
            <person name="Li M."/>
        </authorList>
    </citation>
    <scope>NUCLEOTIDE SEQUENCE [LARGE SCALE GENOMIC DNA]</scope>
    <source>
        <strain evidence="8">HyVt-76</strain>
    </source>
</reference>
<proteinExistence type="inferred from homology"/>
<keyword evidence="3" id="KW-1003">Cell membrane</keyword>
<dbReference type="GO" id="GO:0005886">
    <property type="term" value="C:plasma membrane"/>
    <property type="evidence" value="ECO:0007669"/>
    <property type="project" value="UniProtKB-SubCell"/>
</dbReference>
<evidence type="ECO:0000256" key="3">
    <source>
        <dbReference type="ARBA" id="ARBA00022475"/>
    </source>
</evidence>
<keyword evidence="6 7" id="KW-0472">Membrane</keyword>
<dbReference type="AlphaFoldDB" id="A0A7V5H4J4"/>
<dbReference type="InterPro" id="IPR005524">
    <property type="entry name" value="DUF318"/>
</dbReference>
<evidence type="ECO:0000256" key="4">
    <source>
        <dbReference type="ARBA" id="ARBA00022692"/>
    </source>
</evidence>
<organism evidence="8">
    <name type="scientific">Caldithrix abyssi</name>
    <dbReference type="NCBI Taxonomy" id="187145"/>
    <lineage>
        <taxon>Bacteria</taxon>
        <taxon>Pseudomonadati</taxon>
        <taxon>Calditrichota</taxon>
        <taxon>Calditrichia</taxon>
        <taxon>Calditrichales</taxon>
        <taxon>Calditrichaceae</taxon>
        <taxon>Caldithrix</taxon>
    </lineage>
</organism>
<evidence type="ECO:0000256" key="5">
    <source>
        <dbReference type="ARBA" id="ARBA00022989"/>
    </source>
</evidence>
<feature type="transmembrane region" description="Helical" evidence="7">
    <location>
        <begin position="123"/>
        <end position="143"/>
    </location>
</feature>
<accession>A0A7V5H4J4</accession>
<evidence type="ECO:0000256" key="6">
    <source>
        <dbReference type="ARBA" id="ARBA00023136"/>
    </source>
</evidence>
<protein>
    <submittedName>
        <fullName evidence="8">Permease</fullName>
    </submittedName>
</protein>
<keyword evidence="4 7" id="KW-0812">Transmembrane</keyword>
<gene>
    <name evidence="8" type="ORF">ENL21_01025</name>
</gene>
<evidence type="ECO:0000313" key="8">
    <source>
        <dbReference type="EMBL" id="HHE54333.1"/>
    </source>
</evidence>
<dbReference type="Proteomes" id="UP000886111">
    <property type="component" value="Unassembled WGS sequence"/>
</dbReference>
<dbReference type="Pfam" id="PF03773">
    <property type="entry name" value="ArsP_1"/>
    <property type="match status" value="1"/>
</dbReference>
<comment type="caution">
    <text evidence="8">The sequence shown here is derived from an EMBL/GenBank/DDBJ whole genome shotgun (WGS) entry which is preliminary data.</text>
</comment>
<comment type="subcellular location">
    <subcellularLocation>
        <location evidence="1">Cell membrane</location>
        <topology evidence="1">Multi-pass membrane protein</topology>
    </subcellularLocation>
</comment>
<comment type="similarity">
    <text evidence="2">Belongs to the UPF0718 family.</text>
</comment>